<gene>
    <name evidence="1" type="ORF">METZ01_LOCUS2589</name>
</gene>
<protein>
    <submittedName>
        <fullName evidence="1">Uncharacterized protein</fullName>
    </submittedName>
</protein>
<accession>A0A381N5B4</accession>
<name>A0A381N5B4_9ZZZZ</name>
<proteinExistence type="predicted"/>
<evidence type="ECO:0000313" key="1">
    <source>
        <dbReference type="EMBL" id="SUZ49735.1"/>
    </source>
</evidence>
<dbReference type="AlphaFoldDB" id="A0A381N5B4"/>
<sequence>VAVYEPSFCLVSPLKPCEFPSNKRFVKVRSERRPIYGSAFDASLVFEGPQIGLIPLSYDPIEIE</sequence>
<reference evidence="1" key="1">
    <citation type="submission" date="2018-05" db="EMBL/GenBank/DDBJ databases">
        <authorList>
            <person name="Lanie J.A."/>
            <person name="Ng W.-L."/>
            <person name="Kazmierczak K.M."/>
            <person name="Andrzejewski T.M."/>
            <person name="Davidsen T.M."/>
            <person name="Wayne K.J."/>
            <person name="Tettelin H."/>
            <person name="Glass J.I."/>
            <person name="Rusch D."/>
            <person name="Podicherti R."/>
            <person name="Tsui H.-C.T."/>
            <person name="Winkler M.E."/>
        </authorList>
    </citation>
    <scope>NUCLEOTIDE SEQUENCE</scope>
</reference>
<dbReference type="EMBL" id="UINC01000133">
    <property type="protein sequence ID" value="SUZ49735.1"/>
    <property type="molecule type" value="Genomic_DNA"/>
</dbReference>
<organism evidence="1">
    <name type="scientific">marine metagenome</name>
    <dbReference type="NCBI Taxonomy" id="408172"/>
    <lineage>
        <taxon>unclassified sequences</taxon>
        <taxon>metagenomes</taxon>
        <taxon>ecological metagenomes</taxon>
    </lineage>
</organism>
<feature type="non-terminal residue" evidence="1">
    <location>
        <position position="1"/>
    </location>
</feature>